<gene>
    <name evidence="2" type="ORF">V2S66_05125</name>
</gene>
<evidence type="ECO:0000313" key="2">
    <source>
        <dbReference type="EMBL" id="MEE4541347.1"/>
    </source>
</evidence>
<comment type="caution">
    <text evidence="2">The sequence shown here is derived from an EMBL/GenBank/DDBJ whole genome shotgun (WGS) entry which is preliminary data.</text>
</comment>
<sequence>MSNTKPDPAELDFSGVAWEKSPFSGGNDNCVEFGVIGELIAMRDSKRPEQTPLLFDRDEIAAMLAGAKSGSFDHLA</sequence>
<protein>
    <submittedName>
        <fullName evidence="2">DUF397 domain-containing protein</fullName>
    </submittedName>
</protein>
<reference evidence="2 3" key="1">
    <citation type="submission" date="2023-12" db="EMBL/GenBank/DDBJ databases">
        <title>Streptomyces sp. V4-01.</title>
        <authorList>
            <person name="Somphong A."/>
            <person name="Phongsopitanun W."/>
        </authorList>
    </citation>
    <scope>NUCLEOTIDE SEQUENCE [LARGE SCALE GENOMIC DNA]</scope>
    <source>
        <strain evidence="2 3">V4-01</strain>
    </source>
</reference>
<dbReference type="InterPro" id="IPR007278">
    <property type="entry name" value="DUF397"/>
</dbReference>
<proteinExistence type="predicted"/>
<keyword evidence="3" id="KW-1185">Reference proteome</keyword>
<dbReference type="EMBL" id="JAZEWV010000002">
    <property type="protein sequence ID" value="MEE4541347.1"/>
    <property type="molecule type" value="Genomic_DNA"/>
</dbReference>
<dbReference type="RefSeq" id="WP_330793213.1">
    <property type="nucleotide sequence ID" value="NZ_JAZEWV010000002.1"/>
</dbReference>
<accession>A0ABU7P7X6</accession>
<organism evidence="2 3">
    <name type="scientific">Actinacidiphila polyblastidii</name>
    <dbReference type="NCBI Taxonomy" id="3110430"/>
    <lineage>
        <taxon>Bacteria</taxon>
        <taxon>Bacillati</taxon>
        <taxon>Actinomycetota</taxon>
        <taxon>Actinomycetes</taxon>
        <taxon>Kitasatosporales</taxon>
        <taxon>Streptomycetaceae</taxon>
        <taxon>Actinacidiphila</taxon>
    </lineage>
</organism>
<evidence type="ECO:0000259" key="1">
    <source>
        <dbReference type="Pfam" id="PF04149"/>
    </source>
</evidence>
<evidence type="ECO:0000313" key="3">
    <source>
        <dbReference type="Proteomes" id="UP001344658"/>
    </source>
</evidence>
<dbReference type="Proteomes" id="UP001344658">
    <property type="component" value="Unassembled WGS sequence"/>
</dbReference>
<feature type="domain" description="DUF397" evidence="1">
    <location>
        <begin position="17"/>
        <end position="68"/>
    </location>
</feature>
<dbReference type="Pfam" id="PF04149">
    <property type="entry name" value="DUF397"/>
    <property type="match status" value="1"/>
</dbReference>
<name>A0ABU7P7X6_9ACTN</name>